<comment type="caution">
    <text evidence="4">The sequence shown here is derived from an EMBL/GenBank/DDBJ whole genome shotgun (WGS) entry which is preliminary data.</text>
</comment>
<dbReference type="PROSITE" id="PS00028">
    <property type="entry name" value="ZINC_FINGER_C2H2_1"/>
    <property type="match status" value="1"/>
</dbReference>
<feature type="domain" description="C2H2-type" evidence="3">
    <location>
        <begin position="7"/>
        <end position="37"/>
    </location>
</feature>
<accession>A0AAD6RZA5</accession>
<keyword evidence="1" id="KW-0863">Zinc-finger</keyword>
<evidence type="ECO:0000313" key="5">
    <source>
        <dbReference type="Proteomes" id="UP001218188"/>
    </source>
</evidence>
<evidence type="ECO:0000256" key="1">
    <source>
        <dbReference type="PROSITE-ProRule" id="PRU00042"/>
    </source>
</evidence>
<keyword evidence="1" id="KW-0479">Metal-binding</keyword>
<keyword evidence="1" id="KW-0862">Zinc</keyword>
<feature type="region of interest" description="Disordered" evidence="2">
    <location>
        <begin position="25"/>
        <end position="46"/>
    </location>
</feature>
<evidence type="ECO:0000259" key="3">
    <source>
        <dbReference type="PROSITE" id="PS50157"/>
    </source>
</evidence>
<reference evidence="4" key="1">
    <citation type="submission" date="2023-03" db="EMBL/GenBank/DDBJ databases">
        <title>Massive genome expansion in bonnet fungi (Mycena s.s.) driven by repeated elements and novel gene families across ecological guilds.</title>
        <authorList>
            <consortium name="Lawrence Berkeley National Laboratory"/>
            <person name="Harder C.B."/>
            <person name="Miyauchi S."/>
            <person name="Viragh M."/>
            <person name="Kuo A."/>
            <person name="Thoen E."/>
            <person name="Andreopoulos B."/>
            <person name="Lu D."/>
            <person name="Skrede I."/>
            <person name="Drula E."/>
            <person name="Henrissat B."/>
            <person name="Morin E."/>
            <person name="Kohler A."/>
            <person name="Barry K."/>
            <person name="LaButti K."/>
            <person name="Morin E."/>
            <person name="Salamov A."/>
            <person name="Lipzen A."/>
            <person name="Mereny Z."/>
            <person name="Hegedus B."/>
            <person name="Baldrian P."/>
            <person name="Stursova M."/>
            <person name="Weitz H."/>
            <person name="Taylor A."/>
            <person name="Grigoriev I.V."/>
            <person name="Nagy L.G."/>
            <person name="Martin F."/>
            <person name="Kauserud H."/>
        </authorList>
    </citation>
    <scope>NUCLEOTIDE SEQUENCE</scope>
    <source>
        <strain evidence="4">CBHHK200</strain>
    </source>
</reference>
<dbReference type="InterPro" id="IPR013087">
    <property type="entry name" value="Znf_C2H2_type"/>
</dbReference>
<dbReference type="InterPro" id="IPR041078">
    <property type="entry name" value="Plavaka"/>
</dbReference>
<evidence type="ECO:0000256" key="2">
    <source>
        <dbReference type="SAM" id="MobiDB-lite"/>
    </source>
</evidence>
<gene>
    <name evidence="4" type="ORF">C8F04DRAFT_391876</name>
</gene>
<dbReference type="GO" id="GO:0008270">
    <property type="term" value="F:zinc ion binding"/>
    <property type="evidence" value="ECO:0007669"/>
    <property type="project" value="UniProtKB-KW"/>
</dbReference>
<evidence type="ECO:0000313" key="4">
    <source>
        <dbReference type="EMBL" id="KAJ7018331.1"/>
    </source>
</evidence>
<protein>
    <recommendedName>
        <fullName evidence="3">C2H2-type domain-containing protein</fullName>
    </recommendedName>
</protein>
<proteinExistence type="predicted"/>
<keyword evidence="5" id="KW-1185">Reference proteome</keyword>
<dbReference type="PROSITE" id="PS50157">
    <property type="entry name" value="ZINC_FINGER_C2H2_2"/>
    <property type="match status" value="1"/>
</dbReference>
<dbReference type="EMBL" id="JARJCM010000344">
    <property type="protein sequence ID" value="KAJ7018331.1"/>
    <property type="molecule type" value="Genomic_DNA"/>
</dbReference>
<feature type="compositionally biased region" description="Basic residues" evidence="2">
    <location>
        <begin position="25"/>
        <end position="35"/>
    </location>
</feature>
<feature type="region of interest" description="Disordered" evidence="2">
    <location>
        <begin position="689"/>
        <end position="712"/>
    </location>
</feature>
<sequence length="939" mass="105125">MPHSTVFLCTEPGCDRNFTRANGLSRHRNSAHRKFTPASEGDDENSFKSHFHPLANALPCDADGEYLPPFTGPIPPPAPPADGLDPAAWKPFASRVEFDFADFHFSNAQSSAAEINTALDLWAASVMSSGNTAPWNSTAELYAAIDHIQEGDAPWKTHNIRYSGPLPAGTPPRWMTQTYELCVRNLREVLHNQLGTRSFKDHIDYVPYRQFNHAGKRAWSNLMSGDWAWKQADEITRNPDNHGCTVVPVVAGSDKTTVSVATGHQEYHPVYASPGILSGPARRAHGNGVLPVAFLAIPKVSKKHRSKPEYQRFCRQMYHASLALVFEPLKPYMDTPDVVMCPDGHYRRVIYSIGPYIADYPEQVWLAVIVQNWCPKCDARPADLDAPGARLRNKTKTDILIECFDPGILWDDYGVRSDIIVCGLPSSSPCLILRLMQPFTDGFPRADIHELLSVDLLHQLIKGTFKDHLVTWVNEYLHLEYGEKRALEIIQDIDRRISAVPEFPGLRRFPDGRDFSQWTGDDSKALMKIYLAAIVGYVPSDMVKCLAAFMDFCYTVRRNCITSDDFPRLKNKLARFHQYRTVFIDCGVRTDISLPRQHSLVHYIPSIILFGSPNGLCSSITESKHIKAVKEPWRRSSRYKALAQMLVVLTRLDKLAALKITLRLRGMLSGTASSYTHAVLAGEQPQLVAAAPAPADDEEDNDDGTVHGPKSLSDIELAPTRQRGYPRKLLELAAHTHHPQLPLLLRRFLYEELHGPHDPDLPPIPIDVCPEFDGRIDIHHSAVARFYAPSDLGGAGGMYREQIRSNPNWHGYARRDTVLIDVGSPVMGGIVIGRVHLFFSFAFADQLYECALVNWLVPVGITPDPDTGMWVVEPERERGALTLAIVNLDAVARAAHLLPVYGTAALPENFHFSDSLDAFDHYFVNPYADHHMHEFLSID</sequence>
<dbReference type="Pfam" id="PF18759">
    <property type="entry name" value="Plavaka"/>
    <property type="match status" value="1"/>
</dbReference>
<organism evidence="4 5">
    <name type="scientific">Mycena alexandri</name>
    <dbReference type="NCBI Taxonomy" id="1745969"/>
    <lineage>
        <taxon>Eukaryota</taxon>
        <taxon>Fungi</taxon>
        <taxon>Dikarya</taxon>
        <taxon>Basidiomycota</taxon>
        <taxon>Agaricomycotina</taxon>
        <taxon>Agaricomycetes</taxon>
        <taxon>Agaricomycetidae</taxon>
        <taxon>Agaricales</taxon>
        <taxon>Marasmiineae</taxon>
        <taxon>Mycenaceae</taxon>
        <taxon>Mycena</taxon>
    </lineage>
</organism>
<dbReference type="Proteomes" id="UP001218188">
    <property type="component" value="Unassembled WGS sequence"/>
</dbReference>
<dbReference type="AlphaFoldDB" id="A0AAD6RZA5"/>
<name>A0AAD6RZA5_9AGAR</name>